<dbReference type="CDD" id="cd07066">
    <property type="entry name" value="CRD_FZ"/>
    <property type="match status" value="1"/>
</dbReference>
<dbReference type="GO" id="GO:0005230">
    <property type="term" value="F:extracellular ligand-gated monoatomic ion channel activity"/>
    <property type="evidence" value="ECO:0007669"/>
    <property type="project" value="InterPro"/>
</dbReference>
<comment type="subcellular location">
    <subcellularLocation>
        <location evidence="2">Cell membrane</location>
        <topology evidence="2">Single-pass membrane protein</topology>
    </subcellularLocation>
    <subcellularLocation>
        <location evidence="1">Membrane</location>
        <topology evidence="1">Multi-pass membrane protein</topology>
    </subcellularLocation>
    <subcellularLocation>
        <location evidence="3">Membrane</location>
        <topology evidence="3">Single-pass type I membrane protein</topology>
    </subcellularLocation>
</comment>
<evidence type="ECO:0000256" key="11">
    <source>
        <dbReference type="PROSITE-ProRule" id="PRU00302"/>
    </source>
</evidence>
<reference evidence="18" key="1">
    <citation type="submission" date="2025-08" db="UniProtKB">
        <authorList>
            <consortium name="RefSeq"/>
        </authorList>
    </citation>
    <scope>IDENTIFICATION</scope>
    <source>
        <tissue evidence="18">Gonad</tissue>
    </source>
</reference>
<dbReference type="CDD" id="cd19051">
    <property type="entry name" value="LGIC_TM_cation"/>
    <property type="match status" value="1"/>
</dbReference>
<evidence type="ECO:0000256" key="2">
    <source>
        <dbReference type="ARBA" id="ARBA00004162"/>
    </source>
</evidence>
<accession>A0A6P4Z572</accession>
<dbReference type="GO" id="GO:0005886">
    <property type="term" value="C:plasma membrane"/>
    <property type="evidence" value="ECO:0007669"/>
    <property type="project" value="UniProtKB-SubCell"/>
</dbReference>
<dbReference type="Proteomes" id="UP000515135">
    <property type="component" value="Unplaced"/>
</dbReference>
<dbReference type="SUPFAM" id="SSF63712">
    <property type="entry name" value="Nicotinic receptor ligand binding domain-like"/>
    <property type="match status" value="1"/>
</dbReference>
<dbReference type="PROSITE" id="PS50070">
    <property type="entry name" value="KRINGLE_2"/>
    <property type="match status" value="1"/>
</dbReference>
<dbReference type="FunFam" id="2.40.20.10:FF:000037">
    <property type="entry name" value="Uncharacterized protein"/>
    <property type="match status" value="1"/>
</dbReference>
<dbReference type="InterPro" id="IPR000001">
    <property type="entry name" value="Kringle"/>
</dbReference>
<feature type="transmembrane region" description="Helical" evidence="13">
    <location>
        <begin position="530"/>
        <end position="553"/>
    </location>
</feature>
<dbReference type="Gene3D" id="2.70.170.10">
    <property type="entry name" value="Neurotransmitter-gated ion-channel ligand-binding domain"/>
    <property type="match status" value="1"/>
</dbReference>
<dbReference type="PROSITE" id="PS50068">
    <property type="entry name" value="LDLRA_2"/>
    <property type="match status" value="1"/>
</dbReference>
<keyword evidence="13" id="KW-1133">Transmembrane helix</keyword>
<evidence type="ECO:0000313" key="17">
    <source>
        <dbReference type="Proteomes" id="UP000515135"/>
    </source>
</evidence>
<dbReference type="SUPFAM" id="SSF90112">
    <property type="entry name" value="Neurotransmitter-gated ion-channel transmembrane pore"/>
    <property type="match status" value="1"/>
</dbReference>
<dbReference type="SUPFAM" id="SSF57535">
    <property type="entry name" value="Complement control module/SCR domain"/>
    <property type="match status" value="1"/>
</dbReference>
<keyword evidence="12" id="KW-0175">Coiled coil</keyword>
<evidence type="ECO:0000256" key="1">
    <source>
        <dbReference type="ARBA" id="ARBA00004141"/>
    </source>
</evidence>
<dbReference type="PRINTS" id="PR00018">
    <property type="entry name" value="KRINGLE"/>
</dbReference>
<dbReference type="InterPro" id="IPR006029">
    <property type="entry name" value="Neurotrans-gated_channel_TM"/>
</dbReference>
<name>A0A6P4Z572_BRABE</name>
<dbReference type="CDD" id="cd00033">
    <property type="entry name" value="CCP"/>
    <property type="match status" value="1"/>
</dbReference>
<dbReference type="Pfam" id="PF00051">
    <property type="entry name" value="Kringle"/>
    <property type="match status" value="1"/>
</dbReference>
<sequence>MVRKVVGLNHVTANIANVTVLPNRLFPYTAIRCPPGYFRCGHGHACTLTWRRCDGRTDCSDGSDEDGCECLTIPVDFNLGGRLTMLPNQLGQTTFEEIQNSSVVELLNSSSANGQDRHPEFREFASTVIFPRCGVPKENDTTCSLSHHADNATSCMNKPLLPCRSWCEEVLNMADTQMKKRFEFPTCDLFPPPQHGCWNPEPATRNGEVCYHGGGMNYRGTRSTAKSGAECVKWSAAQEGFYTAAYPWANMDNNYCRNPTGLKRPFCLVEDGSQQECDVVSCNTRGCWDIGPPDYGNRSPMKRFYYVGEMIAFTCNEGYHIEPGYPTELRCVEGGMWEDNKPSCSVDFKDRLKDDLLDGYNLNLAPGSDSRQIRPVISFNGSVEQIVGLTWQDSRLSWDPKYYNNISNISVPGSSIWTPTLTLKRNADPLYQGLPKDVPVWLSSNGQVTWRVETLTTTVCDADPFYFPEDTMECNICFAAFSANIECQDGSPCGVLSNQQLEGEWYRKDMLFAKDKTEACFTVQLERIPLFHIATTVGPCVILVALMVITFVMPLDRGDRISFGVTIQLSMVVSLVFVTDVLPVKGALPFFAALIVVCMALMGLFLFFTLGIISIHDREGSLSPMAKTFFLRFMATCLLLGDLTEKKVGSDDGETCPSSKKRTNRAPPADDLVMVAVQSPADVREHARQPSGPPTRLEAAVSRLEVAVSSASRNMEELAEAMKNEQKVSDFTLLAKVLDRLCLVMYVISIAVAVPLTMHLGK</sequence>
<dbReference type="InterPro" id="IPR036790">
    <property type="entry name" value="Frizzled_dom_sf"/>
</dbReference>
<keyword evidence="5 9" id="KW-0420">Kringle</keyword>
<dbReference type="OrthoDB" id="5975154at2759"/>
<dbReference type="Gene3D" id="1.20.58.390">
    <property type="entry name" value="Neurotransmitter-gated ion-channel transmembrane domain"/>
    <property type="match status" value="1"/>
</dbReference>
<keyword evidence="7" id="KW-0067">ATP-binding</keyword>
<dbReference type="PANTHER" id="PTHR46335:SF1">
    <property type="entry name" value="CUBILIN"/>
    <property type="match status" value="1"/>
</dbReference>
<keyword evidence="6" id="KW-0547">Nucleotide-binding</keyword>
<feature type="coiled-coil region" evidence="12">
    <location>
        <begin position="701"/>
        <end position="728"/>
    </location>
</feature>
<keyword evidence="4" id="KW-0597">Phosphoprotein</keyword>
<dbReference type="InterPro" id="IPR038178">
    <property type="entry name" value="Kringle_sf"/>
</dbReference>
<dbReference type="InterPro" id="IPR036055">
    <property type="entry name" value="LDL_receptor-like_sf"/>
</dbReference>
<keyword evidence="17" id="KW-1185">Reference proteome</keyword>
<evidence type="ECO:0000259" key="14">
    <source>
        <dbReference type="PROSITE" id="PS50038"/>
    </source>
</evidence>
<protein>
    <submittedName>
        <fullName evidence="18">Neuronal acetylcholine receptor subunit alpha-9-like</fullName>
    </submittedName>
</protein>
<evidence type="ECO:0000256" key="12">
    <source>
        <dbReference type="SAM" id="Coils"/>
    </source>
</evidence>
<evidence type="ECO:0000256" key="3">
    <source>
        <dbReference type="ARBA" id="ARBA00004479"/>
    </source>
</evidence>
<dbReference type="InterPro" id="IPR038050">
    <property type="entry name" value="Neuro_actylchol_rec"/>
</dbReference>
<dbReference type="Gene3D" id="2.10.70.10">
    <property type="entry name" value="Complement Module, domain 1"/>
    <property type="match status" value="1"/>
</dbReference>
<dbReference type="SUPFAM" id="SSF57424">
    <property type="entry name" value="LDL receptor-like module"/>
    <property type="match status" value="1"/>
</dbReference>
<dbReference type="InterPro" id="IPR036734">
    <property type="entry name" value="Neur_chan_lig-bd_sf"/>
</dbReference>
<evidence type="ECO:0000259" key="16">
    <source>
        <dbReference type="PROSITE" id="PS50923"/>
    </source>
</evidence>
<feature type="domain" description="Sushi" evidence="16">
    <location>
        <begin position="280"/>
        <end position="346"/>
    </location>
</feature>
<dbReference type="Pfam" id="PF00084">
    <property type="entry name" value="Sushi"/>
    <property type="match status" value="1"/>
</dbReference>
<dbReference type="InterPro" id="IPR035976">
    <property type="entry name" value="Sushi/SCR/CCP_sf"/>
</dbReference>
<dbReference type="InterPro" id="IPR006202">
    <property type="entry name" value="Neur_chan_lig-bd"/>
</dbReference>
<dbReference type="Gene3D" id="4.10.400.10">
    <property type="entry name" value="Low-density Lipoprotein Receptor"/>
    <property type="match status" value="1"/>
</dbReference>
<evidence type="ECO:0000313" key="18">
    <source>
        <dbReference type="RefSeq" id="XP_019636640.1"/>
    </source>
</evidence>
<dbReference type="SMART" id="SM00032">
    <property type="entry name" value="CCP"/>
    <property type="match status" value="1"/>
</dbReference>
<organism evidence="17 18">
    <name type="scientific">Branchiostoma belcheri</name>
    <name type="common">Amphioxus</name>
    <dbReference type="NCBI Taxonomy" id="7741"/>
    <lineage>
        <taxon>Eukaryota</taxon>
        <taxon>Metazoa</taxon>
        <taxon>Chordata</taxon>
        <taxon>Cephalochordata</taxon>
        <taxon>Leptocardii</taxon>
        <taxon>Amphioxiformes</taxon>
        <taxon>Branchiostomatidae</taxon>
        <taxon>Branchiostoma</taxon>
    </lineage>
</organism>
<dbReference type="SUPFAM" id="SSF57440">
    <property type="entry name" value="Kringle-like"/>
    <property type="match status" value="1"/>
</dbReference>
<dbReference type="PROSITE" id="PS50038">
    <property type="entry name" value="FZ"/>
    <property type="match status" value="1"/>
</dbReference>
<keyword evidence="13" id="KW-0472">Membrane</keyword>
<dbReference type="SMART" id="SM00130">
    <property type="entry name" value="KR"/>
    <property type="match status" value="1"/>
</dbReference>
<feature type="domain" description="FZ" evidence="14">
    <location>
        <begin position="63"/>
        <end position="213"/>
    </location>
</feature>
<evidence type="ECO:0000256" key="4">
    <source>
        <dbReference type="ARBA" id="ARBA00022553"/>
    </source>
</evidence>
<dbReference type="Pfam" id="PF00057">
    <property type="entry name" value="Ldl_recept_a"/>
    <property type="match status" value="1"/>
</dbReference>
<dbReference type="InterPro" id="IPR002172">
    <property type="entry name" value="LDrepeatLR_classA_rpt"/>
</dbReference>
<dbReference type="RefSeq" id="XP_019636640.1">
    <property type="nucleotide sequence ID" value="XM_019781081.1"/>
</dbReference>
<dbReference type="PROSITE" id="PS50923">
    <property type="entry name" value="SUSHI"/>
    <property type="match status" value="1"/>
</dbReference>
<proteinExistence type="predicted"/>
<evidence type="ECO:0000256" key="9">
    <source>
        <dbReference type="PROSITE-ProRule" id="PRU00121"/>
    </source>
</evidence>
<keyword evidence="8 10" id="KW-1015">Disulfide bond</keyword>
<comment type="caution">
    <text evidence="9">Lacks conserved residue(s) required for the propagation of feature annotation.</text>
</comment>
<evidence type="ECO:0000256" key="7">
    <source>
        <dbReference type="ARBA" id="ARBA00022840"/>
    </source>
</evidence>
<evidence type="ECO:0000256" key="6">
    <source>
        <dbReference type="ARBA" id="ARBA00022741"/>
    </source>
</evidence>
<dbReference type="Pfam" id="PF02932">
    <property type="entry name" value="Neur_chan_memb"/>
    <property type="match status" value="1"/>
</dbReference>
<dbReference type="Pfam" id="PF02931">
    <property type="entry name" value="Neur_chan_LBD"/>
    <property type="match status" value="1"/>
</dbReference>
<dbReference type="GO" id="GO:0005524">
    <property type="term" value="F:ATP binding"/>
    <property type="evidence" value="ECO:0007669"/>
    <property type="project" value="UniProtKB-KW"/>
</dbReference>
<dbReference type="Gene3D" id="1.10.2000.10">
    <property type="entry name" value="Frizzled cysteine-rich domain"/>
    <property type="match status" value="1"/>
</dbReference>
<keyword evidence="11" id="KW-0768">Sushi</keyword>
<feature type="domain" description="Kringle" evidence="15">
    <location>
        <begin position="209"/>
        <end position="282"/>
    </location>
</feature>
<evidence type="ECO:0000256" key="8">
    <source>
        <dbReference type="ARBA" id="ARBA00023157"/>
    </source>
</evidence>
<evidence type="ECO:0000256" key="10">
    <source>
        <dbReference type="PROSITE-ProRule" id="PRU00124"/>
    </source>
</evidence>
<keyword evidence="13" id="KW-0812">Transmembrane</keyword>
<dbReference type="FunFam" id="1.10.2000.10:FF:000030">
    <property type="entry name" value="Uncharacterized protein"/>
    <property type="match status" value="1"/>
</dbReference>
<feature type="transmembrane region" description="Helical" evidence="13">
    <location>
        <begin position="741"/>
        <end position="761"/>
    </location>
</feature>
<dbReference type="Gene3D" id="2.40.20.10">
    <property type="entry name" value="Plasminogen Kringle 4"/>
    <property type="match status" value="1"/>
</dbReference>
<dbReference type="InterPro" id="IPR020067">
    <property type="entry name" value="Frizzled_dom"/>
</dbReference>
<dbReference type="InterPro" id="IPR000436">
    <property type="entry name" value="Sushi_SCR_CCP_dom"/>
</dbReference>
<feature type="transmembrane region" description="Helical" evidence="13">
    <location>
        <begin position="590"/>
        <end position="615"/>
    </location>
</feature>
<feature type="transmembrane region" description="Helical" evidence="13">
    <location>
        <begin position="565"/>
        <end position="584"/>
    </location>
</feature>
<evidence type="ECO:0000256" key="5">
    <source>
        <dbReference type="ARBA" id="ARBA00022572"/>
    </source>
</evidence>
<dbReference type="PANTHER" id="PTHR46335">
    <property type="entry name" value="CUBILIN"/>
    <property type="match status" value="1"/>
</dbReference>
<evidence type="ECO:0000256" key="13">
    <source>
        <dbReference type="SAM" id="Phobius"/>
    </source>
</evidence>
<dbReference type="InterPro" id="IPR013806">
    <property type="entry name" value="Kringle-like"/>
</dbReference>
<evidence type="ECO:0000259" key="15">
    <source>
        <dbReference type="PROSITE" id="PS50070"/>
    </source>
</evidence>
<dbReference type="KEGG" id="bbel:109479190"/>
<dbReference type="GeneID" id="109479190"/>
<dbReference type="SMART" id="SM00192">
    <property type="entry name" value="LDLa"/>
    <property type="match status" value="1"/>
</dbReference>
<dbReference type="CDD" id="cd18989">
    <property type="entry name" value="LGIC_ECD_cation"/>
    <property type="match status" value="1"/>
</dbReference>
<gene>
    <name evidence="18" type="primary">LOC109479190</name>
</gene>
<dbReference type="CDD" id="cd00112">
    <property type="entry name" value="LDLa"/>
    <property type="match status" value="1"/>
</dbReference>
<dbReference type="InterPro" id="IPR036719">
    <property type="entry name" value="Neuro-gated_channel_TM_sf"/>
</dbReference>
<feature type="disulfide bond" evidence="10">
    <location>
        <begin position="53"/>
        <end position="68"/>
    </location>
</feature>
<dbReference type="AlphaFoldDB" id="A0A6P4Z572"/>